<keyword evidence="1" id="KW-0812">Transmembrane</keyword>
<organism evidence="2 3">
    <name type="scientific">Methanoregula boonei (strain DSM 21154 / JCM 14090 / 6A8)</name>
    <dbReference type="NCBI Taxonomy" id="456442"/>
    <lineage>
        <taxon>Archaea</taxon>
        <taxon>Methanobacteriati</taxon>
        <taxon>Methanobacteriota</taxon>
        <taxon>Stenosarchaea group</taxon>
        <taxon>Methanomicrobia</taxon>
        <taxon>Methanomicrobiales</taxon>
        <taxon>Methanoregulaceae</taxon>
        <taxon>Methanoregula</taxon>
    </lineage>
</organism>
<feature type="transmembrane region" description="Helical" evidence="1">
    <location>
        <begin position="360"/>
        <end position="381"/>
    </location>
</feature>
<keyword evidence="1" id="KW-1133">Transmembrane helix</keyword>
<reference evidence="3" key="1">
    <citation type="journal article" date="2015" name="Microbiology">
        <title>Genome of Methanoregula boonei 6A8 reveals adaptations to oligotrophic peatland environments.</title>
        <authorList>
            <person name="Braeuer S."/>
            <person name="Cadillo-Quiroz H."/>
            <person name="Kyrpides N."/>
            <person name="Woyke T."/>
            <person name="Goodwin L."/>
            <person name="Detter C."/>
            <person name="Podell S."/>
            <person name="Yavitt J.B."/>
            <person name="Zinder S.H."/>
        </authorList>
    </citation>
    <scope>NUCLEOTIDE SEQUENCE [LARGE SCALE GENOMIC DNA]</scope>
    <source>
        <strain evidence="3">DSM 21154 / JCM 14090 / 6A8</strain>
    </source>
</reference>
<feature type="transmembrane region" description="Helical" evidence="1">
    <location>
        <begin position="214"/>
        <end position="231"/>
    </location>
</feature>
<evidence type="ECO:0000256" key="1">
    <source>
        <dbReference type="SAM" id="Phobius"/>
    </source>
</evidence>
<dbReference type="AlphaFoldDB" id="A7I5F6"/>
<keyword evidence="3" id="KW-1185">Reference proteome</keyword>
<feature type="transmembrane region" description="Helical" evidence="1">
    <location>
        <begin position="393"/>
        <end position="412"/>
    </location>
</feature>
<proteinExistence type="predicted"/>
<feature type="transmembrane region" description="Helical" evidence="1">
    <location>
        <begin position="335"/>
        <end position="353"/>
    </location>
</feature>
<protein>
    <submittedName>
        <fullName evidence="2">Uncharacterized protein</fullName>
    </submittedName>
</protein>
<feature type="transmembrane region" description="Helical" evidence="1">
    <location>
        <begin position="238"/>
        <end position="258"/>
    </location>
</feature>
<accession>A7I5F6</accession>
<dbReference type="EMBL" id="CP000780">
    <property type="protein sequence ID" value="ABS54967.1"/>
    <property type="molecule type" value="Genomic_DNA"/>
</dbReference>
<evidence type="ECO:0000313" key="3">
    <source>
        <dbReference type="Proteomes" id="UP000002408"/>
    </source>
</evidence>
<feature type="transmembrane region" description="Helical" evidence="1">
    <location>
        <begin position="61"/>
        <end position="81"/>
    </location>
</feature>
<dbReference type="Proteomes" id="UP000002408">
    <property type="component" value="Chromosome"/>
</dbReference>
<evidence type="ECO:0000313" key="2">
    <source>
        <dbReference type="EMBL" id="ABS54967.1"/>
    </source>
</evidence>
<keyword evidence="1" id="KW-0472">Membrane</keyword>
<dbReference type="eggNOG" id="arCOG03980">
    <property type="taxonomic scope" value="Archaea"/>
</dbReference>
<gene>
    <name evidence="2" type="ordered locus">Mboo_0449</name>
</gene>
<feature type="transmembrane region" description="Helical" evidence="1">
    <location>
        <begin position="126"/>
        <end position="148"/>
    </location>
</feature>
<feature type="transmembrane region" description="Helical" evidence="1">
    <location>
        <begin position="278"/>
        <end position="295"/>
    </location>
</feature>
<name>A7I5F6_METB6</name>
<feature type="transmembrane region" description="Helical" evidence="1">
    <location>
        <begin position="432"/>
        <end position="455"/>
    </location>
</feature>
<sequence length="509" mass="56309">MDSDRQVLSSEKVHLFFTAIRMAKQKNKKSEKTERSSGGGADFSLTALKEKLISYACRYDFLLLGIILYLAYNFCTGFGWISGDVFPASILPIALLKNHNVYFDFVASSISNPDISYAFPFVNGHYVSFFPIVTPVLVTPVYAASYILSALAGVTSPNNMYIIAKCAASFLAALAGVLIYLTGKEIFTRRIALLTTFIFAFATSTWSISSQALWQQGTVELLLIALIYLAVKNERQSSAAYIFLMGILSALFVFNRPPESILLIPVLVYIVWYQREKIPWYLAGGVLAGLPFLYYNYSIFGNAFGGYAENLALFTVNTGFIGHYLGLLFSPNVGLFVYCPVLLLSIAGMYFVWKGRVSPIRTLVLAAVPAILLDILLYSFFGPWSSSAEFCYGLRFLTGLVPVLCLFTGFFLDEWFGHGKARHQSQKKPAVIALVAALVIVSVGIQFVGTFFYGWSSTSNKSMTDERAWNATDSVIIRSYTEGSPRIAGIFWFTLPPVPPLVYFPITGG</sequence>
<dbReference type="KEGG" id="mbn:Mboo_0449"/>
<feature type="transmembrane region" description="Helical" evidence="1">
    <location>
        <begin position="160"/>
        <end position="179"/>
    </location>
</feature>
<dbReference type="HOGENOM" id="CLU_044809_0_0_2"/>
<feature type="transmembrane region" description="Helical" evidence="1">
    <location>
        <begin position="307"/>
        <end position="329"/>
    </location>
</feature>